<dbReference type="SUPFAM" id="SSF52540">
    <property type="entry name" value="P-loop containing nucleoside triphosphate hydrolases"/>
    <property type="match status" value="1"/>
</dbReference>
<keyword evidence="4" id="KW-0175">Coiled coil</keyword>
<dbReference type="Proteomes" id="UP000429595">
    <property type="component" value="Unassembled WGS sequence"/>
</dbReference>
<gene>
    <name evidence="6" type="ORF">F9802_05700</name>
</gene>
<dbReference type="Pfam" id="PF13558">
    <property type="entry name" value="SbcC_Walker_B"/>
    <property type="match status" value="1"/>
</dbReference>
<dbReference type="InterPro" id="IPR027417">
    <property type="entry name" value="P-loop_NTPase"/>
</dbReference>
<dbReference type="PANTHER" id="PTHR32114">
    <property type="entry name" value="ABC TRANSPORTER ABCH.3"/>
    <property type="match status" value="1"/>
</dbReference>
<organism evidence="6 7">
    <name type="scientific">Bacillus aerolatus</name>
    <dbReference type="NCBI Taxonomy" id="2653354"/>
    <lineage>
        <taxon>Bacteria</taxon>
        <taxon>Bacillati</taxon>
        <taxon>Bacillota</taxon>
        <taxon>Bacilli</taxon>
        <taxon>Bacillales</taxon>
        <taxon>Bacillaceae</taxon>
        <taxon>Bacillus</taxon>
    </lineage>
</organism>
<evidence type="ECO:0000256" key="3">
    <source>
        <dbReference type="ARBA" id="ARBA00013368"/>
    </source>
</evidence>
<comment type="subunit">
    <text evidence="2">Heterodimer of SbcC and SbcD.</text>
</comment>
<evidence type="ECO:0000313" key="6">
    <source>
        <dbReference type="EMBL" id="KAB7708195.1"/>
    </source>
</evidence>
<feature type="coiled-coil region" evidence="4">
    <location>
        <begin position="386"/>
        <end position="506"/>
    </location>
</feature>
<sequence length="1045" mass="120134">MKPIKLIMQAFGPYAGKEEIDFGKLENRTMFVISGKTGSGKTTIFDGISFAVYGRASGEERAGTDLRSQFAQDDVLTEVQLEFSLKSRNYQIYRSPQQEKKKERGEGFRTITAKAELYEISDDGNKKLLAANVRDVDEKIKEIVQLDANQFRQILMIPQGEFRKLLVSDSKEKEKVLQRLFHTQFYKLIEEKLKRKAADLEKKVESGLKERAQLLDSIEPATEEMTELLKQDPRNETAVLSQLKAEINFLTKRLNVIKEMIDQQRAARDELNQNIHQARHIIKQMARKEELEAEKKELEYRKPAIKKKAEEIEWAEKAQQLEQQEELCMKLKKDLDEDEKRAEETKITYVKNQKARETAVLQWQAEIAKETDREKAAEDLSRLLALKEAVYSLEEEKDMLNRLSDQMKAHEQTRETLSARYIEIEIKMEKLDKDLASLDSWQQTLYEEEKKKQLAETQVKLLGKVEKVNGQVERLTVREKQLEQQNEEEKQLLASAKANMEELETNWQKQQAGMLAQSLTADEPCAVCGSTEHPHPAKAHADAPAKEEIEAAKQEAAQIEAKQQKVASELTSIQIHLQKEEEAMDELLQEAAENGLQVNQRDKAGQMQQLLAVQKAAEKAMQQAKKKLQEKTEWLEERGRLNIRWKELREELTNCQQQEAKVRELYAGKQSQVEGMLKNIPESIRQKDAYELAAKQAERKKLQLAEQLEVAVQRKQAAETMLAATEAGLNEIRSTITQQNERLATERMRFKQLMEEHEFKDFKHYSSSKRTTAEQRQLQDDINSFNEQFRSTSDRLREITENLADIEKPKLSHLLAKKEEIDDQIAEQDKERLTVNNLISNCQRIEDRVEVINEHLQGLEQEYSVIGHLYDMAHGRNVHKLTFERFVLASFLDDILLVANERLVKMTSGRYTMHRKKDRAKGNAQSGLELLIFDQYTGQERHVKTLSGGESFKAALALALGLAEIVQQYAGGVSLETMFIDEGFGTLDPESLDQAIEALMEIQDSGRLVGVISHVPELKERIDARLEVVSTQSGSYTQFQLFSLA</sequence>
<proteinExistence type="inferred from homology"/>
<dbReference type="Pfam" id="PF13476">
    <property type="entry name" value="AAA_23"/>
    <property type="match status" value="1"/>
</dbReference>
<evidence type="ECO:0000256" key="4">
    <source>
        <dbReference type="SAM" id="Coils"/>
    </source>
</evidence>
<evidence type="ECO:0000259" key="5">
    <source>
        <dbReference type="Pfam" id="PF13476"/>
    </source>
</evidence>
<feature type="coiled-coil region" evidence="4">
    <location>
        <begin position="240"/>
        <end position="348"/>
    </location>
</feature>
<dbReference type="GO" id="GO:0006302">
    <property type="term" value="P:double-strand break repair"/>
    <property type="evidence" value="ECO:0007669"/>
    <property type="project" value="InterPro"/>
</dbReference>
<reference evidence="6 7" key="1">
    <citation type="submission" date="2019-10" db="EMBL/GenBank/DDBJ databases">
        <title>Bacillus aerolatum sp. nov., isolated from bioaerosol of sport playgrounds.</title>
        <authorList>
            <person name="Chen P."/>
            <person name="Zhang G."/>
        </authorList>
    </citation>
    <scope>NUCLEOTIDE SEQUENCE [LARGE SCALE GENOMIC DNA]</scope>
    <source>
        <strain evidence="6 7">CX253</strain>
    </source>
</reference>
<evidence type="ECO:0000256" key="1">
    <source>
        <dbReference type="ARBA" id="ARBA00006930"/>
    </source>
</evidence>
<feature type="coiled-coil region" evidence="4">
    <location>
        <begin position="811"/>
        <end position="862"/>
    </location>
</feature>
<name>A0A6I1FU09_9BACI</name>
<protein>
    <recommendedName>
        <fullName evidence="3">Nuclease SbcCD subunit C</fullName>
    </recommendedName>
</protein>
<feature type="coiled-coil region" evidence="4">
    <location>
        <begin position="687"/>
        <end position="756"/>
    </location>
</feature>
<dbReference type="InterPro" id="IPR038729">
    <property type="entry name" value="Rad50/SbcC_AAA"/>
</dbReference>
<dbReference type="RefSeq" id="WP_152150180.1">
    <property type="nucleotide sequence ID" value="NZ_WEIO01000002.1"/>
</dbReference>
<dbReference type="EMBL" id="WEIO01000002">
    <property type="protein sequence ID" value="KAB7708195.1"/>
    <property type="molecule type" value="Genomic_DNA"/>
</dbReference>
<feature type="coiled-coil region" evidence="4">
    <location>
        <begin position="545"/>
        <end position="638"/>
    </location>
</feature>
<dbReference type="PANTHER" id="PTHR32114:SF2">
    <property type="entry name" value="ABC TRANSPORTER ABCH.3"/>
    <property type="match status" value="1"/>
</dbReference>
<keyword evidence="7" id="KW-1185">Reference proteome</keyword>
<evidence type="ECO:0000256" key="2">
    <source>
        <dbReference type="ARBA" id="ARBA00011322"/>
    </source>
</evidence>
<feature type="domain" description="Rad50/SbcC-type AAA" evidence="5">
    <location>
        <begin position="5"/>
        <end position="224"/>
    </location>
</feature>
<dbReference type="AlphaFoldDB" id="A0A6I1FU09"/>
<comment type="similarity">
    <text evidence="1">Belongs to the SMC family. SbcC subfamily.</text>
</comment>
<dbReference type="GO" id="GO:0016887">
    <property type="term" value="F:ATP hydrolysis activity"/>
    <property type="evidence" value="ECO:0007669"/>
    <property type="project" value="InterPro"/>
</dbReference>
<dbReference type="Gene3D" id="3.40.50.300">
    <property type="entry name" value="P-loop containing nucleotide triphosphate hydrolases"/>
    <property type="match status" value="2"/>
</dbReference>
<accession>A0A6I1FU09</accession>
<evidence type="ECO:0000313" key="7">
    <source>
        <dbReference type="Proteomes" id="UP000429595"/>
    </source>
</evidence>
<comment type="caution">
    <text evidence="6">The sequence shown here is derived from an EMBL/GenBank/DDBJ whole genome shotgun (WGS) entry which is preliminary data.</text>
</comment>